<dbReference type="PANTHER" id="PTHR43267">
    <property type="entry name" value="TRNA THREONYLCARBAMOYLADENOSINE DEHYDRATASE"/>
    <property type="match status" value="1"/>
</dbReference>
<feature type="transmembrane region" description="Helical" evidence="1">
    <location>
        <begin position="136"/>
        <end position="161"/>
    </location>
</feature>
<dbReference type="InterPro" id="IPR000594">
    <property type="entry name" value="ThiF_NAD_FAD-bd"/>
</dbReference>
<keyword evidence="4" id="KW-1185">Reference proteome</keyword>
<dbReference type="GO" id="GO:0061503">
    <property type="term" value="F:tRNA threonylcarbamoyladenosine dehydratase"/>
    <property type="evidence" value="ECO:0007669"/>
    <property type="project" value="TreeGrafter"/>
</dbReference>
<keyword evidence="1" id="KW-0812">Transmembrane</keyword>
<gene>
    <name evidence="3" type="ORF">D7223_16550</name>
</gene>
<dbReference type="PANTHER" id="PTHR43267:SF1">
    <property type="entry name" value="TRNA THREONYLCARBAMOYLADENOSINE DEHYDRATASE"/>
    <property type="match status" value="1"/>
</dbReference>
<dbReference type="AlphaFoldDB" id="A0A3A9ZAU3"/>
<protein>
    <recommendedName>
        <fullName evidence="2">THIF-type NAD/FAD binding fold domain-containing protein</fullName>
    </recommendedName>
</protein>
<comment type="caution">
    <text evidence="3">The sequence shown here is derived from an EMBL/GenBank/DDBJ whole genome shotgun (WGS) entry which is preliminary data.</text>
</comment>
<proteinExistence type="predicted"/>
<evidence type="ECO:0000259" key="2">
    <source>
        <dbReference type="Pfam" id="PF00899"/>
    </source>
</evidence>
<evidence type="ECO:0000256" key="1">
    <source>
        <dbReference type="SAM" id="Phobius"/>
    </source>
</evidence>
<dbReference type="GO" id="GO:0008641">
    <property type="term" value="F:ubiquitin-like modifier activating enzyme activity"/>
    <property type="evidence" value="ECO:0007669"/>
    <property type="project" value="InterPro"/>
</dbReference>
<dbReference type="RefSeq" id="WP_120729313.1">
    <property type="nucleotide sequence ID" value="NZ_RBAK01000006.1"/>
</dbReference>
<name>A0A3A9ZAU3_9ACTN</name>
<sequence>MRRPRIKSVFPPIPLGDGRIRIGGGDYGIASEMVDDERGNTWHLLSLMDGTRTRPELADAMAEHDPGITAVEVDESIDALIGMGFVEDAAVPPPARLPAVERERYRRNLEFFSYFHKPPLTAADFQLRLRDARVTVLGIGGLGSYVAMSLAAIGVGDILLVDDDDVELMNLNRQVLYTDADVGQPKVTAAVRRLNEINPHVRISARNARVDGVAAARACMAGRDLVICAADRPRLTLYQWLNEAALREGTAWMRGSNDGLTVSLFLHVPYRTACFQCVEQDAAANHPEYAPMAEYVVGVIGDRTINPCNAPMAGMIGNLAALEAVKHLTGMAEPVIVGRKLVVDVHRMETQFAEGTLLDDCAACGPDGRVPRPGVAPGGLRAAVASGSVT</sequence>
<accession>A0A3A9ZAU3</accession>
<dbReference type="InterPro" id="IPR045886">
    <property type="entry name" value="ThiF/MoeB/HesA"/>
</dbReference>
<dbReference type="Proteomes" id="UP000281726">
    <property type="component" value="Unassembled WGS sequence"/>
</dbReference>
<dbReference type="EMBL" id="RBAK01000006">
    <property type="protein sequence ID" value="RKN45249.1"/>
    <property type="molecule type" value="Genomic_DNA"/>
</dbReference>
<dbReference type="InterPro" id="IPR035985">
    <property type="entry name" value="Ubiquitin-activating_enz"/>
</dbReference>
<keyword evidence="1" id="KW-1133">Transmembrane helix</keyword>
<keyword evidence="1" id="KW-0472">Membrane</keyword>
<feature type="domain" description="THIF-type NAD/FAD binding fold" evidence="2">
    <location>
        <begin position="121"/>
        <end position="352"/>
    </location>
</feature>
<evidence type="ECO:0000313" key="4">
    <source>
        <dbReference type="Proteomes" id="UP000281726"/>
    </source>
</evidence>
<organism evidence="3 4">
    <name type="scientific">Micromonospora endolithica</name>
    <dbReference type="NCBI Taxonomy" id="230091"/>
    <lineage>
        <taxon>Bacteria</taxon>
        <taxon>Bacillati</taxon>
        <taxon>Actinomycetota</taxon>
        <taxon>Actinomycetes</taxon>
        <taxon>Micromonosporales</taxon>
        <taxon>Micromonosporaceae</taxon>
        <taxon>Micromonospora</taxon>
    </lineage>
</organism>
<reference evidence="3 4" key="1">
    <citation type="journal article" date="2004" name="Syst. Appl. Microbiol.">
        <title>Cryptoendolithic actinomycetes from antarctic sandstone rock samples: Micromonospora endolithica sp. nov. and two isolates related to Micromonospora coerulea Jensen 1932.</title>
        <authorList>
            <person name="Hirsch P."/>
            <person name="Mevs U."/>
            <person name="Kroppenstedt R.M."/>
            <person name="Schumann P."/>
            <person name="Stackebrandt E."/>
        </authorList>
    </citation>
    <scope>NUCLEOTIDE SEQUENCE [LARGE SCALE GENOMIC DNA]</scope>
    <source>
        <strain evidence="3 4">JCM 12677</strain>
    </source>
</reference>
<dbReference type="Gene3D" id="3.40.50.720">
    <property type="entry name" value="NAD(P)-binding Rossmann-like Domain"/>
    <property type="match status" value="1"/>
</dbReference>
<dbReference type="OrthoDB" id="9204719at2"/>
<dbReference type="GO" id="GO:0061504">
    <property type="term" value="P:cyclic threonylcarbamoyladenosine biosynthetic process"/>
    <property type="evidence" value="ECO:0007669"/>
    <property type="project" value="TreeGrafter"/>
</dbReference>
<dbReference type="SUPFAM" id="SSF69572">
    <property type="entry name" value="Activating enzymes of the ubiquitin-like proteins"/>
    <property type="match status" value="1"/>
</dbReference>
<evidence type="ECO:0000313" key="3">
    <source>
        <dbReference type="EMBL" id="RKN45249.1"/>
    </source>
</evidence>
<dbReference type="Pfam" id="PF00899">
    <property type="entry name" value="ThiF"/>
    <property type="match status" value="1"/>
</dbReference>